<feature type="coiled-coil region" evidence="1">
    <location>
        <begin position="296"/>
        <end position="323"/>
    </location>
</feature>
<evidence type="ECO:0000256" key="2">
    <source>
        <dbReference type="SAM" id="Phobius"/>
    </source>
</evidence>
<keyword evidence="4" id="KW-1185">Reference proteome</keyword>
<proteinExistence type="predicted"/>
<evidence type="ECO:0000313" key="3">
    <source>
        <dbReference type="EMBL" id="KAH8078428.1"/>
    </source>
</evidence>
<dbReference type="Proteomes" id="UP000813824">
    <property type="component" value="Unassembled WGS sequence"/>
</dbReference>
<accession>A0A8K0UG33</accession>
<keyword evidence="2" id="KW-1133">Transmembrane helix</keyword>
<comment type="caution">
    <text evidence="3">The sequence shown here is derived from an EMBL/GenBank/DDBJ whole genome shotgun (WGS) entry which is preliminary data.</text>
</comment>
<dbReference type="EMBL" id="JAEVFJ010000059">
    <property type="protein sequence ID" value="KAH8078428.1"/>
    <property type="molecule type" value="Genomic_DNA"/>
</dbReference>
<evidence type="ECO:0000313" key="4">
    <source>
        <dbReference type="Proteomes" id="UP000813824"/>
    </source>
</evidence>
<reference evidence="3" key="1">
    <citation type="journal article" date="2021" name="New Phytol.">
        <title>Evolutionary innovations through gain and loss of genes in the ectomycorrhizal Boletales.</title>
        <authorList>
            <person name="Wu G."/>
            <person name="Miyauchi S."/>
            <person name="Morin E."/>
            <person name="Kuo A."/>
            <person name="Drula E."/>
            <person name="Varga T."/>
            <person name="Kohler A."/>
            <person name="Feng B."/>
            <person name="Cao Y."/>
            <person name="Lipzen A."/>
            <person name="Daum C."/>
            <person name="Hundley H."/>
            <person name="Pangilinan J."/>
            <person name="Johnson J."/>
            <person name="Barry K."/>
            <person name="LaButti K."/>
            <person name="Ng V."/>
            <person name="Ahrendt S."/>
            <person name="Min B."/>
            <person name="Choi I.G."/>
            <person name="Park H."/>
            <person name="Plett J.M."/>
            <person name="Magnuson J."/>
            <person name="Spatafora J.W."/>
            <person name="Nagy L.G."/>
            <person name="Henrissat B."/>
            <person name="Grigoriev I.V."/>
            <person name="Yang Z.L."/>
            <person name="Xu J."/>
            <person name="Martin F.M."/>
        </authorList>
    </citation>
    <scope>NUCLEOTIDE SEQUENCE</scope>
    <source>
        <strain evidence="3">KKN 215</strain>
    </source>
</reference>
<name>A0A8K0UG33_9AGAR</name>
<sequence>MSLPHEFDVIKELGVYDDLPADVKQSLHDLAVQPPSVQEKAQEAMAAEVSKPDTQDKLLEEVKELGDSAVKVDAAFERVRVGLGQVDNNNFTDANGRPVPKFQPTWVGFQRTWTTILWGSRDTATRTQAYINDFLNVIIPEIELIETEADLADARLDLNAFINRRDPFGEQLNSQETVDMAQQHSQAFTDLRRDMEAFRGTFDDFAKDHEVQLGQEITEKQNDIQRLQLEIKKCETVVMALGISLGVTVLVTGAGAVGSMAALGPLGPFVAIGILIAGAIAAITQLGVLIAYVTQLNRHKADLDIAQAQLLQLQAHLQHLHELQAILQGQKDDITFIAGRLDRFAAIWGIVRHDAQLINQDLHAAVGDEGSRRAFMRRVNLIKESYIKLSRALALYATNINKATTLIKANE</sequence>
<gene>
    <name evidence="3" type="ORF">BXZ70DRAFT_961749</name>
</gene>
<evidence type="ECO:0000256" key="1">
    <source>
        <dbReference type="SAM" id="Coils"/>
    </source>
</evidence>
<feature type="transmembrane region" description="Helical" evidence="2">
    <location>
        <begin position="269"/>
        <end position="293"/>
    </location>
</feature>
<feature type="transmembrane region" description="Helical" evidence="2">
    <location>
        <begin position="236"/>
        <end position="263"/>
    </location>
</feature>
<feature type="coiled-coil region" evidence="1">
    <location>
        <begin position="210"/>
        <end position="237"/>
    </location>
</feature>
<dbReference type="Gene3D" id="1.20.1170.10">
    <property type="match status" value="1"/>
</dbReference>
<protein>
    <submittedName>
        <fullName evidence="3">Uncharacterized protein</fullName>
    </submittedName>
</protein>
<dbReference type="SUPFAM" id="SSF58100">
    <property type="entry name" value="Bacterial hemolysins"/>
    <property type="match status" value="1"/>
</dbReference>
<keyword evidence="1" id="KW-0175">Coiled coil</keyword>
<keyword evidence="2" id="KW-0812">Transmembrane</keyword>
<dbReference type="AlphaFoldDB" id="A0A8K0UG33"/>
<organism evidence="3 4">
    <name type="scientific">Cristinia sonorae</name>
    <dbReference type="NCBI Taxonomy" id="1940300"/>
    <lineage>
        <taxon>Eukaryota</taxon>
        <taxon>Fungi</taxon>
        <taxon>Dikarya</taxon>
        <taxon>Basidiomycota</taxon>
        <taxon>Agaricomycotina</taxon>
        <taxon>Agaricomycetes</taxon>
        <taxon>Agaricomycetidae</taxon>
        <taxon>Agaricales</taxon>
        <taxon>Pleurotineae</taxon>
        <taxon>Stephanosporaceae</taxon>
        <taxon>Cristinia</taxon>
    </lineage>
</organism>
<keyword evidence="2" id="KW-0472">Membrane</keyword>
<dbReference type="OrthoDB" id="3173702at2759"/>